<name>A0A0T6LVB0_WENVI</name>
<reference evidence="1 2" key="1">
    <citation type="submission" date="2015-10" db="EMBL/GenBank/DDBJ databases">
        <title>Draft genome sequence of pyrrolomycin-producing Streptomyces vitaminophilus.</title>
        <authorList>
            <person name="Graham D.E."/>
            <person name="Mahan K.M."/>
            <person name="Klingeman D.M."/>
            <person name="Hettich R.L."/>
            <person name="Parry R.J."/>
        </authorList>
    </citation>
    <scope>NUCLEOTIDE SEQUENCE [LARGE SCALE GENOMIC DNA]</scope>
    <source>
        <strain evidence="1 2">ATCC 31673</strain>
    </source>
</reference>
<comment type="caution">
    <text evidence="1">The sequence shown here is derived from an EMBL/GenBank/DDBJ whole genome shotgun (WGS) entry which is preliminary data.</text>
</comment>
<organism evidence="1 2">
    <name type="scientific">Wenjunlia vitaminophila</name>
    <name type="common">Streptomyces vitaminophilus</name>
    <dbReference type="NCBI Taxonomy" id="76728"/>
    <lineage>
        <taxon>Bacteria</taxon>
        <taxon>Bacillati</taxon>
        <taxon>Actinomycetota</taxon>
        <taxon>Actinomycetes</taxon>
        <taxon>Kitasatosporales</taxon>
        <taxon>Streptomycetaceae</taxon>
        <taxon>Wenjunlia</taxon>
    </lineage>
</organism>
<keyword evidence="2" id="KW-1185">Reference proteome</keyword>
<dbReference type="STRING" id="76728.AQ490_18245"/>
<dbReference type="EMBL" id="LLZU01000008">
    <property type="protein sequence ID" value="KRV49994.1"/>
    <property type="molecule type" value="Genomic_DNA"/>
</dbReference>
<proteinExistence type="predicted"/>
<gene>
    <name evidence="1" type="ORF">AQ490_18245</name>
</gene>
<dbReference type="AlphaFoldDB" id="A0A0T6LVB0"/>
<sequence length="71" mass="7570">MGPFGRGKSTLGGWLAGMYARRAARTLGRGALSEMAAERGVRTNAPLVNQEHTWFVGSLREQPGLLARTAG</sequence>
<accession>A0A0T6LVB0</accession>
<evidence type="ECO:0000313" key="1">
    <source>
        <dbReference type="EMBL" id="KRV49994.1"/>
    </source>
</evidence>
<evidence type="ECO:0000313" key="2">
    <source>
        <dbReference type="Proteomes" id="UP000050867"/>
    </source>
</evidence>
<protein>
    <submittedName>
        <fullName evidence="1">Uncharacterized protein</fullName>
    </submittedName>
</protein>
<dbReference type="Proteomes" id="UP000050867">
    <property type="component" value="Unassembled WGS sequence"/>
</dbReference>